<proteinExistence type="predicted"/>
<organism evidence="1 2">
    <name type="scientific">Candidatus Desulfatibia vada</name>
    <dbReference type="NCBI Taxonomy" id="2841696"/>
    <lineage>
        <taxon>Bacteria</taxon>
        <taxon>Pseudomonadati</taxon>
        <taxon>Thermodesulfobacteriota</taxon>
        <taxon>Desulfobacteria</taxon>
        <taxon>Desulfobacterales</taxon>
        <taxon>Desulfobacterales incertae sedis</taxon>
        <taxon>Candidatus Desulfatibia</taxon>
    </lineage>
</organism>
<dbReference type="InterPro" id="IPR029045">
    <property type="entry name" value="ClpP/crotonase-like_dom_sf"/>
</dbReference>
<keyword evidence="1" id="KW-0456">Lyase</keyword>
<sequence length="106" mass="11683">ISGTKAEEIGLILQAVPLEELDEAVARLTNRIKGVPKNQLMMMKMMVNQAYENMGLASTQTIATLFDGMTRHSPEGVWFKQRTEEVGFKQAVAERDSGDPISGSKN</sequence>
<dbReference type="Gene3D" id="3.90.226.10">
    <property type="entry name" value="2-enoyl-CoA Hydratase, Chain A, domain 1"/>
    <property type="match status" value="1"/>
</dbReference>
<protein>
    <submittedName>
        <fullName evidence="1">Enoyl-CoA hydratase</fullName>
        <ecNumber evidence="1">4.2.1.17</ecNumber>
    </submittedName>
</protein>
<name>A0A8J6TP48_9BACT</name>
<dbReference type="EMBL" id="JACNIG010000065">
    <property type="protein sequence ID" value="MBC8430643.1"/>
    <property type="molecule type" value="Genomic_DNA"/>
</dbReference>
<comment type="caution">
    <text evidence="1">The sequence shown here is derived from an EMBL/GenBank/DDBJ whole genome shotgun (WGS) entry which is preliminary data.</text>
</comment>
<evidence type="ECO:0000313" key="1">
    <source>
        <dbReference type="EMBL" id="MBC8430643.1"/>
    </source>
</evidence>
<dbReference type="GO" id="GO:0004300">
    <property type="term" value="F:enoyl-CoA hydratase activity"/>
    <property type="evidence" value="ECO:0007669"/>
    <property type="project" value="UniProtKB-EC"/>
</dbReference>
<dbReference type="EC" id="4.2.1.17" evidence="1"/>
<evidence type="ECO:0000313" key="2">
    <source>
        <dbReference type="Proteomes" id="UP000605201"/>
    </source>
</evidence>
<dbReference type="AlphaFoldDB" id="A0A8J6TP48"/>
<feature type="non-terminal residue" evidence="1">
    <location>
        <position position="1"/>
    </location>
</feature>
<accession>A0A8J6TP48</accession>
<dbReference type="SUPFAM" id="SSF52096">
    <property type="entry name" value="ClpP/crotonase"/>
    <property type="match status" value="1"/>
</dbReference>
<dbReference type="Proteomes" id="UP000605201">
    <property type="component" value="Unassembled WGS sequence"/>
</dbReference>
<reference evidence="1 2" key="1">
    <citation type="submission" date="2020-08" db="EMBL/GenBank/DDBJ databases">
        <title>Bridging the membrane lipid divide: bacteria of the FCB group superphylum have the potential to synthesize archaeal ether lipids.</title>
        <authorList>
            <person name="Villanueva L."/>
            <person name="Von Meijenfeldt F.A.B."/>
            <person name="Westbye A.B."/>
            <person name="Yadav S."/>
            <person name="Hopmans E.C."/>
            <person name="Dutilh B.E."/>
            <person name="Sinninghe Damste J.S."/>
        </authorList>
    </citation>
    <scope>NUCLEOTIDE SEQUENCE [LARGE SCALE GENOMIC DNA]</scope>
    <source>
        <strain evidence="1">NIOZ-UU17</strain>
    </source>
</reference>
<gene>
    <name evidence="1" type="ORF">H8D96_01865</name>
</gene>